<evidence type="ECO:0000256" key="6">
    <source>
        <dbReference type="ARBA" id="ARBA00022723"/>
    </source>
</evidence>
<keyword evidence="9" id="KW-0170">Cobalt</keyword>
<proteinExistence type="inferred from homology"/>
<keyword evidence="4" id="KW-0055">Arginine biosynthesis</keyword>
<gene>
    <name evidence="11" type="primary">argE</name>
    <name evidence="11" type="ORF">Maq22A_c12675</name>
</gene>
<evidence type="ECO:0000256" key="7">
    <source>
        <dbReference type="ARBA" id="ARBA00022801"/>
    </source>
</evidence>
<dbReference type="InterPro" id="IPR011650">
    <property type="entry name" value="Peptidase_M20_dimer"/>
</dbReference>
<dbReference type="NCBIfam" id="NF005710">
    <property type="entry name" value="PRK07522.1"/>
    <property type="match status" value="1"/>
</dbReference>
<evidence type="ECO:0000256" key="8">
    <source>
        <dbReference type="ARBA" id="ARBA00022833"/>
    </source>
</evidence>
<keyword evidence="7" id="KW-0378">Hydrolase</keyword>
<dbReference type="SUPFAM" id="SSF53187">
    <property type="entry name" value="Zn-dependent exopeptidases"/>
    <property type="match status" value="1"/>
</dbReference>
<dbReference type="CDD" id="cd03894">
    <property type="entry name" value="M20_ArgE"/>
    <property type="match status" value="1"/>
</dbReference>
<dbReference type="GO" id="GO:0008777">
    <property type="term" value="F:acetylornithine deacetylase activity"/>
    <property type="evidence" value="ECO:0007669"/>
    <property type="project" value="TreeGrafter"/>
</dbReference>
<dbReference type="Pfam" id="PF07687">
    <property type="entry name" value="M20_dimer"/>
    <property type="match status" value="1"/>
</dbReference>
<dbReference type="STRING" id="270351.Maq22A_c12675"/>
<dbReference type="Gene3D" id="3.30.70.360">
    <property type="match status" value="1"/>
</dbReference>
<evidence type="ECO:0000256" key="3">
    <source>
        <dbReference type="ARBA" id="ARBA00022490"/>
    </source>
</evidence>
<evidence type="ECO:0000259" key="10">
    <source>
        <dbReference type="Pfam" id="PF07687"/>
    </source>
</evidence>
<evidence type="ECO:0000256" key="2">
    <source>
        <dbReference type="ARBA" id="ARBA00005691"/>
    </source>
</evidence>
<dbReference type="Gene3D" id="3.40.630.10">
    <property type="entry name" value="Zn peptidases"/>
    <property type="match status" value="1"/>
</dbReference>
<dbReference type="PATRIC" id="fig|270351.10.peg.2451"/>
<accession>A0A0C6FKW7</accession>
<sequence>MSDAAALLSALVAIPSVCRTPNGAIVALVRDHLARHGVEAAILPGPEGDRANLFATIGPRDVPGIVLSGHLDVVPAGEGWTGDPFALRQVGDRLVGRGAVDMKGFVACLLALVPEMVRAPLARPIHLALSYDEEVGCVGVRHMIARLPELCATPTACLVGEPSEMRPVLRHKGKVAGRLTVRGRAGHSSRPDLADNAVHLAADLVGLVRGLHEDFVARGPFHDMFTPASSTLQVGVIAGGTGVNVVPDTCRIDWEARAVPGTDPMTIHDALLARVAGLVDPLRAAGREVAVESEVLSAYPALDLPDDAPLRSLAEAWSGHAALGAVSYGTEAGLFQAAGIPSIICGPGRIAEAHRPDESIGLADLDECCAMLRRVIAQQS</sequence>
<dbReference type="Proteomes" id="UP000061432">
    <property type="component" value="Chromosome"/>
</dbReference>
<dbReference type="AlphaFoldDB" id="A0A0C6FKW7"/>
<reference evidence="11 12" key="1">
    <citation type="journal article" date="2015" name="Genome Announc.">
        <title>Complete Genome Sequence of Methylobacterium aquaticum Strain 22A, Isolated from Racomitrium japonicum Moss.</title>
        <authorList>
            <person name="Tani A."/>
            <person name="Ogura Y."/>
            <person name="Hayashi T."/>
            <person name="Kimbara K."/>
        </authorList>
    </citation>
    <scope>NUCLEOTIDE SEQUENCE [LARGE SCALE GENOMIC DNA]</scope>
    <source>
        <strain evidence="11 12">MA-22A</strain>
    </source>
</reference>
<dbReference type="EMBL" id="AP014704">
    <property type="protein sequence ID" value="BAQ45774.1"/>
    <property type="molecule type" value="Genomic_DNA"/>
</dbReference>
<evidence type="ECO:0000256" key="4">
    <source>
        <dbReference type="ARBA" id="ARBA00022571"/>
    </source>
</evidence>
<dbReference type="InterPro" id="IPR001261">
    <property type="entry name" value="ArgE/DapE_CS"/>
</dbReference>
<dbReference type="NCBIfam" id="TIGR01892">
    <property type="entry name" value="AcOrn-deacetyl"/>
    <property type="match status" value="1"/>
</dbReference>
<dbReference type="GO" id="GO:0006526">
    <property type="term" value="P:L-arginine biosynthetic process"/>
    <property type="evidence" value="ECO:0007669"/>
    <property type="project" value="UniProtKB-KW"/>
</dbReference>
<reference evidence="12" key="2">
    <citation type="submission" date="2015-01" db="EMBL/GenBank/DDBJ databases">
        <title>Complete genome sequence of Methylobacterium aquaticum strain 22A.</title>
        <authorList>
            <person name="Tani A."/>
            <person name="Ogura Y."/>
            <person name="Hayashi T."/>
        </authorList>
    </citation>
    <scope>NUCLEOTIDE SEQUENCE [LARGE SCALE GENOMIC DNA]</scope>
    <source>
        <strain evidence="12">MA-22A</strain>
    </source>
</reference>
<feature type="domain" description="Peptidase M20 dimerisation" evidence="10">
    <location>
        <begin position="170"/>
        <end position="275"/>
    </location>
</feature>
<name>A0A0C6FKW7_9HYPH</name>
<protein>
    <submittedName>
        <fullName evidence="11">Acetylornithine deacetylase</fullName>
    </submittedName>
</protein>
<dbReference type="GO" id="GO:0046872">
    <property type="term" value="F:metal ion binding"/>
    <property type="evidence" value="ECO:0007669"/>
    <property type="project" value="UniProtKB-KW"/>
</dbReference>
<evidence type="ECO:0000313" key="11">
    <source>
        <dbReference type="EMBL" id="BAQ45774.1"/>
    </source>
</evidence>
<dbReference type="PROSITE" id="PS00759">
    <property type="entry name" value="ARGE_DAPE_CPG2_2"/>
    <property type="match status" value="1"/>
</dbReference>
<dbReference type="SUPFAM" id="SSF55031">
    <property type="entry name" value="Bacterial exopeptidase dimerisation domain"/>
    <property type="match status" value="1"/>
</dbReference>
<dbReference type="InterPro" id="IPR002933">
    <property type="entry name" value="Peptidase_M20"/>
</dbReference>
<keyword evidence="6" id="KW-0479">Metal-binding</keyword>
<evidence type="ECO:0000313" key="12">
    <source>
        <dbReference type="Proteomes" id="UP000061432"/>
    </source>
</evidence>
<keyword evidence="5" id="KW-0028">Amino-acid biosynthesis</keyword>
<evidence type="ECO:0000256" key="9">
    <source>
        <dbReference type="ARBA" id="ARBA00023285"/>
    </source>
</evidence>
<dbReference type="OrthoDB" id="9809784at2"/>
<dbReference type="InterPro" id="IPR010169">
    <property type="entry name" value="AcOrn-deacetyl"/>
</dbReference>
<evidence type="ECO:0000256" key="1">
    <source>
        <dbReference type="ARBA" id="ARBA00001947"/>
    </source>
</evidence>
<keyword evidence="3" id="KW-0963">Cytoplasm</keyword>
<dbReference type="InterPro" id="IPR036264">
    <property type="entry name" value="Bact_exopeptidase_dim_dom"/>
</dbReference>
<organism evidence="11 12">
    <name type="scientific">Methylobacterium aquaticum</name>
    <dbReference type="NCBI Taxonomy" id="270351"/>
    <lineage>
        <taxon>Bacteria</taxon>
        <taxon>Pseudomonadati</taxon>
        <taxon>Pseudomonadota</taxon>
        <taxon>Alphaproteobacteria</taxon>
        <taxon>Hyphomicrobiales</taxon>
        <taxon>Methylobacteriaceae</taxon>
        <taxon>Methylobacterium</taxon>
    </lineage>
</organism>
<keyword evidence="8" id="KW-0862">Zinc</keyword>
<dbReference type="PANTHER" id="PTHR43808:SF31">
    <property type="entry name" value="N-ACETYL-L-CITRULLINE DEACETYLASE"/>
    <property type="match status" value="1"/>
</dbReference>
<comment type="cofactor">
    <cofactor evidence="1">
        <name>Zn(2+)</name>
        <dbReference type="ChEBI" id="CHEBI:29105"/>
    </cofactor>
</comment>
<dbReference type="RefSeq" id="WP_060849346.1">
    <property type="nucleotide sequence ID" value="NZ_AP014704.1"/>
</dbReference>
<comment type="similarity">
    <text evidence="2">Belongs to the peptidase M20A family. ArgE subfamily.</text>
</comment>
<dbReference type="InterPro" id="IPR050072">
    <property type="entry name" value="Peptidase_M20A"/>
</dbReference>
<dbReference type="PANTHER" id="PTHR43808">
    <property type="entry name" value="ACETYLORNITHINE DEACETYLASE"/>
    <property type="match status" value="1"/>
</dbReference>
<evidence type="ECO:0000256" key="5">
    <source>
        <dbReference type="ARBA" id="ARBA00022605"/>
    </source>
</evidence>
<dbReference type="Pfam" id="PF01546">
    <property type="entry name" value="Peptidase_M20"/>
    <property type="match status" value="1"/>
</dbReference>
<dbReference type="KEGG" id="maqu:Maq22A_c12675"/>